<evidence type="ECO:0000256" key="2">
    <source>
        <dbReference type="ARBA" id="ARBA00022723"/>
    </source>
</evidence>
<evidence type="ECO:0000256" key="3">
    <source>
        <dbReference type="ARBA" id="ARBA00023008"/>
    </source>
</evidence>
<comment type="function">
    <text evidence="4">Subunits I and II form the functional core of the enzyme complex. Electrons originating in cytochrome c are transferred via heme a and Cu(A) to the binuclear center formed by heme a3 and Cu(B).</text>
</comment>
<dbReference type="InterPro" id="IPR034214">
    <property type="entry name" value="Ba3_CcO_II_C"/>
</dbReference>
<sequence length="155" mass="17090">MYIELYEKRWMVLTGVALAVMFLAIVGSVFGAGIQVPGVYGQVNPARLPNTPPFDQPGVRQLGPGRYEATVIAHIWAYSPNEIRVPAGATVTFNLTSRDVIHGFRIEGTNVNTMVIPGQIARVTHTFKKPGTYLFLCHEYCGVGHQNMFGRVIVE</sequence>
<dbReference type="PANTHER" id="PTHR42838:SF2">
    <property type="entry name" value="NITROUS-OXIDE REDUCTASE"/>
    <property type="match status" value="1"/>
</dbReference>
<keyword evidence="2" id="KW-0479">Metal-binding</keyword>
<organism evidence="8 9">
    <name type="scientific">Carboxydichorda subterranea</name>
    <dbReference type="NCBI Taxonomy" id="3109565"/>
    <lineage>
        <taxon>Bacteria</taxon>
        <taxon>Bacillati</taxon>
        <taxon>Bacillota</taxon>
        <taxon>Limnochordia</taxon>
        <taxon>Limnochordales</taxon>
        <taxon>Geochordaceae</taxon>
        <taxon>Carboxydichorda</taxon>
    </lineage>
</organism>
<evidence type="ECO:0000259" key="7">
    <source>
        <dbReference type="PROSITE" id="PS50857"/>
    </source>
</evidence>
<dbReference type="Pfam" id="PF00116">
    <property type="entry name" value="COX2"/>
    <property type="match status" value="1"/>
</dbReference>
<evidence type="ECO:0000256" key="4">
    <source>
        <dbReference type="ARBA" id="ARBA00024688"/>
    </source>
</evidence>
<comment type="catalytic activity">
    <reaction evidence="6">
        <text>4 Fe(II)-[cytochrome c] + O2 + 8 H(+)(in) = 4 Fe(III)-[cytochrome c] + 2 H2O + 4 H(+)(out)</text>
        <dbReference type="Rhea" id="RHEA:11436"/>
        <dbReference type="Rhea" id="RHEA-COMP:10350"/>
        <dbReference type="Rhea" id="RHEA-COMP:14399"/>
        <dbReference type="ChEBI" id="CHEBI:15377"/>
        <dbReference type="ChEBI" id="CHEBI:15378"/>
        <dbReference type="ChEBI" id="CHEBI:15379"/>
        <dbReference type="ChEBI" id="CHEBI:29033"/>
        <dbReference type="ChEBI" id="CHEBI:29034"/>
        <dbReference type="EC" id="7.1.1.9"/>
    </reaction>
</comment>
<dbReference type="CDD" id="cd13913">
    <property type="entry name" value="ba3_CcO_II_C"/>
    <property type="match status" value="1"/>
</dbReference>
<keyword evidence="9" id="KW-1185">Reference proteome</keyword>
<evidence type="ECO:0000256" key="5">
    <source>
        <dbReference type="ARBA" id="ARBA00031399"/>
    </source>
</evidence>
<evidence type="ECO:0000313" key="9">
    <source>
        <dbReference type="Proteomes" id="UP001332192"/>
    </source>
</evidence>
<dbReference type="InterPro" id="IPR051403">
    <property type="entry name" value="NosZ/Cyto_c_oxidase_sub2"/>
</dbReference>
<proteinExistence type="predicted"/>
<reference evidence="8 9" key="1">
    <citation type="journal article" date="2024" name="Front. Microbiol.">
        <title>Novel thermophilic genera Geochorda gen. nov. and Carboxydochorda gen. nov. from the deep terrestrial subsurface reveal the ecophysiological diversity in the class Limnochordia.</title>
        <authorList>
            <person name="Karnachuk O.V."/>
            <person name="Lukina A.P."/>
            <person name="Avakyan M.R."/>
            <person name="Kadnikov V.V."/>
            <person name="Begmatov S."/>
            <person name="Beletsky A.V."/>
            <person name="Vlasova K.G."/>
            <person name="Novikov A.A."/>
            <person name="Shcherbakova V.A."/>
            <person name="Mardanov A.V."/>
            <person name="Ravin N.V."/>
        </authorList>
    </citation>
    <scope>NUCLEOTIDE SEQUENCE [LARGE SCALE GENOMIC DNA]</scope>
    <source>
        <strain evidence="8 9">L945</strain>
    </source>
</reference>
<dbReference type="RefSeq" id="WP_324715932.1">
    <property type="nucleotide sequence ID" value="NZ_CP141615.1"/>
</dbReference>
<dbReference type="InterPro" id="IPR002429">
    <property type="entry name" value="CcO_II-like_C"/>
</dbReference>
<gene>
    <name evidence="8" type="ORF">U7230_11240</name>
</gene>
<evidence type="ECO:0000313" key="8">
    <source>
        <dbReference type="EMBL" id="WRP16660.1"/>
    </source>
</evidence>
<evidence type="ECO:0000256" key="6">
    <source>
        <dbReference type="ARBA" id="ARBA00047816"/>
    </source>
</evidence>
<feature type="domain" description="Cytochrome oxidase subunit II copper A binding" evidence="7">
    <location>
        <begin position="62"/>
        <end position="155"/>
    </location>
</feature>
<dbReference type="PANTHER" id="PTHR42838">
    <property type="entry name" value="CYTOCHROME C OXIDASE SUBUNIT II"/>
    <property type="match status" value="1"/>
</dbReference>
<comment type="subcellular location">
    <subcellularLocation>
        <location evidence="1">Cell envelope</location>
    </subcellularLocation>
</comment>
<protein>
    <recommendedName>
        <fullName evidence="5">Cytochrome aa3 subunit 2</fullName>
    </recommendedName>
</protein>
<dbReference type="InterPro" id="IPR001505">
    <property type="entry name" value="Copper_CuA"/>
</dbReference>
<dbReference type="InterPro" id="IPR008972">
    <property type="entry name" value="Cupredoxin"/>
</dbReference>
<name>A0ABZ1BV35_9FIRM</name>
<keyword evidence="3" id="KW-0186">Copper</keyword>
<accession>A0ABZ1BV35</accession>
<dbReference type="PROSITE" id="PS50857">
    <property type="entry name" value="COX2_CUA"/>
    <property type="match status" value="1"/>
</dbReference>
<evidence type="ECO:0000256" key="1">
    <source>
        <dbReference type="ARBA" id="ARBA00004196"/>
    </source>
</evidence>
<dbReference type="EMBL" id="CP141615">
    <property type="protein sequence ID" value="WRP16660.1"/>
    <property type="molecule type" value="Genomic_DNA"/>
</dbReference>
<dbReference type="Gene3D" id="2.60.40.420">
    <property type="entry name" value="Cupredoxins - blue copper proteins"/>
    <property type="match status" value="1"/>
</dbReference>
<dbReference type="Proteomes" id="UP001332192">
    <property type="component" value="Chromosome"/>
</dbReference>
<dbReference type="PROSITE" id="PS00078">
    <property type="entry name" value="COX2"/>
    <property type="match status" value="1"/>
</dbReference>
<dbReference type="SUPFAM" id="SSF49503">
    <property type="entry name" value="Cupredoxins"/>
    <property type="match status" value="1"/>
</dbReference>